<feature type="signal peptide" evidence="2">
    <location>
        <begin position="1"/>
        <end position="24"/>
    </location>
</feature>
<evidence type="ECO:0000313" key="3">
    <source>
        <dbReference type="EMBL" id="MBT2990020.1"/>
    </source>
</evidence>
<feature type="repeat" description="TPR" evidence="1">
    <location>
        <begin position="64"/>
        <end position="97"/>
    </location>
</feature>
<dbReference type="InterPro" id="IPR019734">
    <property type="entry name" value="TPR_rpt"/>
</dbReference>
<proteinExistence type="predicted"/>
<feature type="chain" id="PRO_5036937476" evidence="2">
    <location>
        <begin position="25"/>
        <end position="161"/>
    </location>
</feature>
<accession>A0A944QVH7</accession>
<protein>
    <submittedName>
        <fullName evidence="3">Tetratricopeptide repeat protein</fullName>
    </submittedName>
</protein>
<name>A0A944QVH7_9GAMM</name>
<dbReference type="PROSITE" id="PS51257">
    <property type="entry name" value="PROKAR_LIPOPROTEIN"/>
    <property type="match status" value="1"/>
</dbReference>
<dbReference type="InterPro" id="IPR011990">
    <property type="entry name" value="TPR-like_helical_dom_sf"/>
</dbReference>
<gene>
    <name evidence="3" type="ORF">KME65_13785</name>
</gene>
<evidence type="ECO:0000256" key="2">
    <source>
        <dbReference type="SAM" id="SignalP"/>
    </source>
</evidence>
<dbReference type="SUPFAM" id="SSF48452">
    <property type="entry name" value="TPR-like"/>
    <property type="match status" value="1"/>
</dbReference>
<keyword evidence="2" id="KW-0732">Signal</keyword>
<dbReference type="Pfam" id="PF13432">
    <property type="entry name" value="TPR_16"/>
    <property type="match status" value="1"/>
</dbReference>
<dbReference type="Proteomes" id="UP000770889">
    <property type="component" value="Unassembled WGS sequence"/>
</dbReference>
<dbReference type="EMBL" id="JAHHGM010000012">
    <property type="protein sequence ID" value="MBT2990020.1"/>
    <property type="molecule type" value="Genomic_DNA"/>
</dbReference>
<keyword evidence="1" id="KW-0802">TPR repeat</keyword>
<organism evidence="3 4">
    <name type="scientific">Candidatus Thiodiazotropha taylori</name>
    <dbReference type="NCBI Taxonomy" id="2792791"/>
    <lineage>
        <taxon>Bacteria</taxon>
        <taxon>Pseudomonadati</taxon>
        <taxon>Pseudomonadota</taxon>
        <taxon>Gammaproteobacteria</taxon>
        <taxon>Chromatiales</taxon>
        <taxon>Sedimenticolaceae</taxon>
        <taxon>Candidatus Thiodiazotropha</taxon>
    </lineage>
</organism>
<dbReference type="AlphaFoldDB" id="A0A944QVH7"/>
<comment type="caution">
    <text evidence="3">The sequence shown here is derived from an EMBL/GenBank/DDBJ whole genome shotgun (WGS) entry which is preliminary data.</text>
</comment>
<dbReference type="PROSITE" id="PS50005">
    <property type="entry name" value="TPR"/>
    <property type="match status" value="1"/>
</dbReference>
<dbReference type="Gene3D" id="1.25.40.10">
    <property type="entry name" value="Tetratricopeptide repeat domain"/>
    <property type="match status" value="1"/>
</dbReference>
<reference evidence="3 4" key="1">
    <citation type="submission" date="2021-05" db="EMBL/GenBank/DDBJ databases">
        <title>Genetic and Functional Diversity in Clade A Lucinid endosymbionts from the Bahamas.</title>
        <authorList>
            <person name="Giani N.M."/>
            <person name="Engel A.S."/>
            <person name="Campbell B.J."/>
        </authorList>
    </citation>
    <scope>NUCLEOTIDE SEQUENCE [LARGE SCALE GENOMIC DNA]</scope>
    <source>
        <strain evidence="3">LUC16012Gg_MoonRockCtena</strain>
    </source>
</reference>
<evidence type="ECO:0000313" key="4">
    <source>
        <dbReference type="Proteomes" id="UP000770889"/>
    </source>
</evidence>
<dbReference type="SMART" id="SM00028">
    <property type="entry name" value="TPR"/>
    <property type="match status" value="2"/>
</dbReference>
<sequence length="161" mass="18419">MQKQVFIQSLCAFLVVVLTACSGAAPKKKAFSHLEIADNAYDQGRWVEAEQHYHAITEMAPNDYYAWFRLGNSRLHQAKIEAAIHAYESSLQRDPRQPKPHHNLAEAYLMKAHQSLLRAQSLAEKSSYEWQAIEAKLNKLREIIYKPISDIPSPAKGLIRY</sequence>
<evidence type="ECO:0000256" key="1">
    <source>
        <dbReference type="PROSITE-ProRule" id="PRU00339"/>
    </source>
</evidence>